<dbReference type="AlphaFoldDB" id="A0A183BVT3"/>
<organism evidence="2 3">
    <name type="scientific">Globodera pallida</name>
    <name type="common">Potato cyst nematode worm</name>
    <name type="synonym">Heterodera pallida</name>
    <dbReference type="NCBI Taxonomy" id="36090"/>
    <lineage>
        <taxon>Eukaryota</taxon>
        <taxon>Metazoa</taxon>
        <taxon>Ecdysozoa</taxon>
        <taxon>Nematoda</taxon>
        <taxon>Chromadorea</taxon>
        <taxon>Rhabditida</taxon>
        <taxon>Tylenchina</taxon>
        <taxon>Tylenchomorpha</taxon>
        <taxon>Tylenchoidea</taxon>
        <taxon>Heteroderidae</taxon>
        <taxon>Heteroderinae</taxon>
        <taxon>Globodera</taxon>
    </lineage>
</organism>
<protein>
    <submittedName>
        <fullName evidence="3">C2H2-type domain-containing protein</fullName>
    </submittedName>
</protein>
<dbReference type="Proteomes" id="UP000050741">
    <property type="component" value="Unassembled WGS sequence"/>
</dbReference>
<keyword evidence="2" id="KW-1185">Reference proteome</keyword>
<reference evidence="2" key="1">
    <citation type="submission" date="2014-05" db="EMBL/GenBank/DDBJ databases">
        <title>The genome and life-stage specific transcriptomes of Globodera pallida elucidate key aspects of plant parasitism by a cyst nematode.</title>
        <authorList>
            <person name="Cotton J.A."/>
            <person name="Lilley C.J."/>
            <person name="Jones L.M."/>
            <person name="Kikuchi T."/>
            <person name="Reid A.J."/>
            <person name="Thorpe P."/>
            <person name="Tsai I.J."/>
            <person name="Beasley H."/>
            <person name="Blok V."/>
            <person name="Cock P.J.A."/>
            <person name="Van den Akker S.E."/>
            <person name="Holroyd N."/>
            <person name="Hunt M."/>
            <person name="Mantelin S."/>
            <person name="Naghra H."/>
            <person name="Pain A."/>
            <person name="Palomares-Rius J.E."/>
            <person name="Zarowiecki M."/>
            <person name="Berriman M."/>
            <person name="Jones J.T."/>
            <person name="Urwin P.E."/>
        </authorList>
    </citation>
    <scope>NUCLEOTIDE SEQUENCE [LARGE SCALE GENOMIC DNA]</scope>
    <source>
        <strain evidence="2">Lindley</strain>
    </source>
</reference>
<reference evidence="3" key="2">
    <citation type="submission" date="2016-06" db="UniProtKB">
        <authorList>
            <consortium name="WormBaseParasite"/>
        </authorList>
    </citation>
    <scope>IDENTIFICATION</scope>
</reference>
<keyword evidence="1" id="KW-0175">Coiled coil</keyword>
<sequence length="288" mass="33173">MRAQPETVHAKNAELQQFRAKLNQIELELKDIGDQLKEELRGMKQLCTNFEKMEQCQRKQQQTPQGETSDKIVTPFTSNKLKSDQPLMQQQTLKSPIWDIDLFEQRQFRNGNTEAQCMECGQKFETTDAAAMTWHIVQEHPREDPAQQNAFASSEFGKAIAVSVKVSAQSTTGHGQIWHVHQVREEKEHREAKLVQNKQLLTELCEKIELLQSMIGHDEQEKKALRAENVLLVSDNVELQGQLHEQQALSVRLQETVDDLQKQIIEIKVRCAALERLAEFLVLKKAHF</sequence>
<proteinExistence type="predicted"/>
<feature type="coiled-coil region" evidence="1">
    <location>
        <begin position="243"/>
        <end position="277"/>
    </location>
</feature>
<dbReference type="WBParaSite" id="GPLIN_000472100">
    <property type="protein sequence ID" value="GPLIN_000472100"/>
    <property type="gene ID" value="GPLIN_000472100"/>
</dbReference>
<evidence type="ECO:0000256" key="1">
    <source>
        <dbReference type="SAM" id="Coils"/>
    </source>
</evidence>
<accession>A0A183BVT3</accession>
<evidence type="ECO:0000313" key="2">
    <source>
        <dbReference type="Proteomes" id="UP000050741"/>
    </source>
</evidence>
<evidence type="ECO:0000313" key="3">
    <source>
        <dbReference type="WBParaSite" id="GPLIN_000472100"/>
    </source>
</evidence>
<feature type="coiled-coil region" evidence="1">
    <location>
        <begin position="8"/>
        <end position="35"/>
    </location>
</feature>
<name>A0A183BVT3_GLOPA</name>